<evidence type="ECO:0000313" key="15">
    <source>
        <dbReference type="EMBL" id="WXB11459.1"/>
    </source>
</evidence>
<evidence type="ECO:0000256" key="10">
    <source>
        <dbReference type="ARBA" id="ARBA00031382"/>
    </source>
</evidence>
<gene>
    <name evidence="15" type="ORF">LZC94_26785</name>
</gene>
<evidence type="ECO:0000259" key="14">
    <source>
        <dbReference type="Pfam" id="PF00485"/>
    </source>
</evidence>
<dbReference type="InterPro" id="IPR006083">
    <property type="entry name" value="PRK/URK"/>
</dbReference>
<keyword evidence="7" id="KW-0547">Nucleotide-binding</keyword>
<organism evidence="15 16">
    <name type="scientific">Pendulispora albinea</name>
    <dbReference type="NCBI Taxonomy" id="2741071"/>
    <lineage>
        <taxon>Bacteria</taxon>
        <taxon>Pseudomonadati</taxon>
        <taxon>Myxococcota</taxon>
        <taxon>Myxococcia</taxon>
        <taxon>Myxococcales</taxon>
        <taxon>Sorangiineae</taxon>
        <taxon>Pendulisporaceae</taxon>
        <taxon>Pendulispora</taxon>
    </lineage>
</organism>
<evidence type="ECO:0000256" key="5">
    <source>
        <dbReference type="ARBA" id="ARBA00022567"/>
    </source>
</evidence>
<feature type="transmembrane region" description="Helical" evidence="13">
    <location>
        <begin position="241"/>
        <end position="258"/>
    </location>
</feature>
<evidence type="ECO:0000256" key="4">
    <source>
        <dbReference type="ARBA" id="ARBA00022531"/>
    </source>
</evidence>
<keyword evidence="13" id="KW-0812">Transmembrane</keyword>
<evidence type="ECO:0000256" key="6">
    <source>
        <dbReference type="ARBA" id="ARBA00022679"/>
    </source>
</evidence>
<dbReference type="Pfam" id="PF00485">
    <property type="entry name" value="PRK"/>
    <property type="match status" value="1"/>
</dbReference>
<dbReference type="Pfam" id="PF26314">
    <property type="entry name" value="MptA_B_family"/>
    <property type="match status" value="1"/>
</dbReference>
<evidence type="ECO:0000256" key="13">
    <source>
        <dbReference type="SAM" id="Phobius"/>
    </source>
</evidence>
<dbReference type="InterPro" id="IPR006082">
    <property type="entry name" value="PRK"/>
</dbReference>
<keyword evidence="5" id="KW-0113">Calvin cycle</keyword>
<dbReference type="EMBL" id="CP089984">
    <property type="protein sequence ID" value="WXB11459.1"/>
    <property type="molecule type" value="Genomic_DNA"/>
</dbReference>
<feature type="transmembrane region" description="Helical" evidence="13">
    <location>
        <begin position="408"/>
        <end position="429"/>
    </location>
</feature>
<feature type="region of interest" description="Disordered" evidence="12">
    <location>
        <begin position="1"/>
        <end position="33"/>
    </location>
</feature>
<evidence type="ECO:0000256" key="2">
    <source>
        <dbReference type="ARBA" id="ARBA00009719"/>
    </source>
</evidence>
<comment type="pathway">
    <text evidence="1">Carbohydrate biosynthesis; Calvin cycle.</text>
</comment>
<keyword evidence="13" id="KW-0472">Membrane</keyword>
<dbReference type="PRINTS" id="PR00478">
    <property type="entry name" value="PHRIBLKINASE"/>
</dbReference>
<dbReference type="InterPro" id="IPR027417">
    <property type="entry name" value="P-loop_NTPase"/>
</dbReference>
<evidence type="ECO:0000256" key="8">
    <source>
        <dbReference type="ARBA" id="ARBA00022777"/>
    </source>
</evidence>
<dbReference type="EC" id="2.7.1.19" evidence="3"/>
<feature type="transmembrane region" description="Helical" evidence="13">
    <location>
        <begin position="129"/>
        <end position="152"/>
    </location>
</feature>
<accession>A0ABZ2LPC7</accession>
<name>A0ABZ2LPC7_9BACT</name>
<keyword evidence="9" id="KW-0067">ATP-binding</keyword>
<dbReference type="Gene3D" id="3.40.50.300">
    <property type="entry name" value="P-loop containing nucleotide triphosphate hydrolases"/>
    <property type="match status" value="1"/>
</dbReference>
<feature type="transmembrane region" description="Helical" evidence="13">
    <location>
        <begin position="278"/>
        <end position="304"/>
    </location>
</feature>
<dbReference type="Proteomes" id="UP001370348">
    <property type="component" value="Chromosome"/>
</dbReference>
<feature type="transmembrane region" description="Helical" evidence="13">
    <location>
        <begin position="103"/>
        <end position="123"/>
    </location>
</feature>
<evidence type="ECO:0000256" key="11">
    <source>
        <dbReference type="ARBA" id="ARBA00047663"/>
    </source>
</evidence>
<comment type="similarity">
    <text evidence="2">Belongs to the phosphoribulokinase family.</text>
</comment>
<feature type="domain" description="Phosphoribulokinase/uridine kinase" evidence="14">
    <location>
        <begin position="450"/>
        <end position="626"/>
    </location>
</feature>
<evidence type="ECO:0000256" key="7">
    <source>
        <dbReference type="ARBA" id="ARBA00022741"/>
    </source>
</evidence>
<keyword evidence="6" id="KW-0808">Transferase</keyword>
<dbReference type="PANTHER" id="PTHR10285">
    <property type="entry name" value="URIDINE KINASE"/>
    <property type="match status" value="1"/>
</dbReference>
<comment type="catalytic activity">
    <reaction evidence="11">
        <text>D-ribulose 5-phosphate + ATP = D-ribulose 1,5-bisphosphate + ADP + H(+)</text>
        <dbReference type="Rhea" id="RHEA:19365"/>
        <dbReference type="ChEBI" id="CHEBI:15378"/>
        <dbReference type="ChEBI" id="CHEBI:30616"/>
        <dbReference type="ChEBI" id="CHEBI:57870"/>
        <dbReference type="ChEBI" id="CHEBI:58121"/>
        <dbReference type="ChEBI" id="CHEBI:456216"/>
        <dbReference type="EC" id="2.7.1.19"/>
    </reaction>
</comment>
<evidence type="ECO:0000256" key="12">
    <source>
        <dbReference type="SAM" id="MobiDB-lite"/>
    </source>
</evidence>
<keyword evidence="16" id="KW-1185">Reference proteome</keyword>
<feature type="transmembrane region" description="Helical" evidence="13">
    <location>
        <begin position="172"/>
        <end position="199"/>
    </location>
</feature>
<dbReference type="RefSeq" id="WP_394821079.1">
    <property type="nucleotide sequence ID" value="NZ_CP089984.1"/>
</dbReference>
<feature type="transmembrane region" description="Helical" evidence="13">
    <location>
        <begin position="359"/>
        <end position="375"/>
    </location>
</feature>
<feature type="transmembrane region" description="Helical" evidence="13">
    <location>
        <begin position="338"/>
        <end position="354"/>
    </location>
</feature>
<dbReference type="SUPFAM" id="SSF52540">
    <property type="entry name" value="P-loop containing nucleoside triphosphate hydrolases"/>
    <property type="match status" value="1"/>
</dbReference>
<keyword evidence="4" id="KW-0602">Photosynthesis</keyword>
<protein>
    <recommendedName>
        <fullName evidence="3">phosphoribulokinase</fullName>
        <ecNumber evidence="3">2.7.1.19</ecNumber>
    </recommendedName>
    <alternativeName>
        <fullName evidence="10">Phosphopentokinase</fullName>
    </alternativeName>
</protein>
<evidence type="ECO:0000256" key="1">
    <source>
        <dbReference type="ARBA" id="ARBA00005215"/>
    </source>
</evidence>
<evidence type="ECO:0000313" key="16">
    <source>
        <dbReference type="Proteomes" id="UP001370348"/>
    </source>
</evidence>
<keyword evidence="8" id="KW-0418">Kinase</keyword>
<feature type="transmembrane region" description="Helical" evidence="13">
    <location>
        <begin position="316"/>
        <end position="332"/>
    </location>
</feature>
<evidence type="ECO:0000256" key="3">
    <source>
        <dbReference type="ARBA" id="ARBA00012042"/>
    </source>
</evidence>
<evidence type="ECO:0000256" key="9">
    <source>
        <dbReference type="ARBA" id="ARBA00022840"/>
    </source>
</evidence>
<sequence length="735" mass="81855">MTESATRAPLGEAPSSASGAKAPLAAEEPRSARELSRHEFGTELSTLRQSRLFWVGVALKVVLALCFGSHFATRWFAPFAYEFVHSHFANPWDTFLARGEPMAFPYGPGMLLVVSVSWLPALVASFDPASFLGLFLLRIPLFAADLTICVLLMRWLRMNGRDAVIAYWLSPVVLYATYVHGQLDLIPTALLCVALFLIFTKRVTAAALVFGFALATKAHLLIATPFALVYLHRTCRPRREWLKFGIITAATALLLYAIPLSSHAFRSMVLGSAESRKVWLVSIPYGTSGLVLYVAPAAIVLAVLRFLSYRKVNRELSLMFIGAVYVGLVALVPPQPGWFIWSIPFIAYLGARFTRTGRFVLLALSASYLAYFFIGDPQVFLEAADPLLGAGFGQRTADALTLRYPGLLGAHAASISWTCLFSATSLTAIEMYRKGVRSNAIYDFRDESFMIGIGGDSGAGKHTIARDLTRLLETRLSVINGDDDHKWERGHVMWRRFTHLDPRGNLLNTQLESIAALRRGGDVRKRHYDHDAGRFTNPLVIKPNEFVAVVGLHPFYLPSQRELIHLKIFVDPKEELRRKWKVARDMAKRGYSEAQVIEQIEKRMADSVSYVRPQMKYADIVLRQGDTDPARPHHVDLELEMVSELEPLALYDALDMVSSLEVSWTPDEQLTRDKVTVRGDIDPEQIAALADSLLPDADELVHDVGWLTGGRGIAQLAIVYAIGVRLSRARTREIA</sequence>
<feature type="transmembrane region" description="Helical" evidence="13">
    <location>
        <begin position="205"/>
        <end position="229"/>
    </location>
</feature>
<keyword evidence="13" id="KW-1133">Transmembrane helix</keyword>
<reference evidence="15 16" key="1">
    <citation type="submission" date="2021-12" db="EMBL/GenBank/DDBJ databases">
        <title>Discovery of the Pendulisporaceae a myxobacterial family with distinct sporulation behavior and unique specialized metabolism.</title>
        <authorList>
            <person name="Garcia R."/>
            <person name="Popoff A."/>
            <person name="Bader C.D."/>
            <person name="Loehr J."/>
            <person name="Walesch S."/>
            <person name="Walt C."/>
            <person name="Boldt J."/>
            <person name="Bunk B."/>
            <person name="Haeckl F.J.F.P.J."/>
            <person name="Gunesch A.P."/>
            <person name="Birkelbach J."/>
            <person name="Nuebel U."/>
            <person name="Pietschmann T."/>
            <person name="Bach T."/>
            <person name="Mueller R."/>
        </authorList>
    </citation>
    <scope>NUCLEOTIDE SEQUENCE [LARGE SCALE GENOMIC DNA]</scope>
    <source>
        <strain evidence="15 16">MSr11954</strain>
    </source>
</reference>
<proteinExistence type="inferred from homology"/>